<evidence type="ECO:0000259" key="12">
    <source>
        <dbReference type="PROSITE" id="PS50105"/>
    </source>
</evidence>
<dbReference type="GO" id="GO:0005634">
    <property type="term" value="C:nucleus"/>
    <property type="evidence" value="ECO:0007669"/>
    <property type="project" value="UniProtKB-SubCell"/>
</dbReference>
<dbReference type="PANTHER" id="PTHR12247:SF131">
    <property type="entry name" value="LD05287P"/>
    <property type="match status" value="1"/>
</dbReference>
<feature type="region of interest" description="Disordered" evidence="11">
    <location>
        <begin position="1150"/>
        <end position="1182"/>
    </location>
</feature>
<evidence type="ECO:0000256" key="1">
    <source>
        <dbReference type="ARBA" id="ARBA00004123"/>
    </source>
</evidence>
<evidence type="ECO:0000256" key="2">
    <source>
        <dbReference type="ARBA" id="ARBA00022723"/>
    </source>
</evidence>
<feature type="compositionally biased region" description="Low complexity" evidence="11">
    <location>
        <begin position="1371"/>
        <end position="1382"/>
    </location>
</feature>
<dbReference type="GO" id="GO:0045892">
    <property type="term" value="P:negative regulation of DNA-templated transcription"/>
    <property type="evidence" value="ECO:0007669"/>
    <property type="project" value="TreeGrafter"/>
</dbReference>
<feature type="region of interest" description="Disordered" evidence="11">
    <location>
        <begin position="2269"/>
        <end position="2325"/>
    </location>
</feature>
<feature type="region of interest" description="Disordered" evidence="11">
    <location>
        <begin position="704"/>
        <end position="738"/>
    </location>
</feature>
<dbReference type="InterPro" id="IPR013761">
    <property type="entry name" value="SAM/pointed_sf"/>
</dbReference>
<dbReference type="SUPFAM" id="SSF103637">
    <property type="entry name" value="CCHHC domain"/>
    <property type="match status" value="1"/>
</dbReference>
<feature type="compositionally biased region" description="Polar residues" evidence="11">
    <location>
        <begin position="2294"/>
        <end position="2303"/>
    </location>
</feature>
<dbReference type="InterPro" id="IPR036060">
    <property type="entry name" value="Znf_C2H2C_sf"/>
</dbReference>
<feature type="region of interest" description="Disordered" evidence="11">
    <location>
        <begin position="914"/>
        <end position="997"/>
    </location>
</feature>
<feature type="compositionally biased region" description="Low complexity" evidence="11">
    <location>
        <begin position="2470"/>
        <end position="2483"/>
    </location>
</feature>
<feature type="compositionally biased region" description="Low complexity" evidence="11">
    <location>
        <begin position="1519"/>
        <end position="1531"/>
    </location>
</feature>
<feature type="compositionally biased region" description="Basic and acidic residues" evidence="11">
    <location>
        <begin position="820"/>
        <end position="834"/>
    </location>
</feature>
<feature type="repeat" description="MBT" evidence="10">
    <location>
        <begin position="1780"/>
        <end position="1876"/>
    </location>
</feature>
<feature type="region of interest" description="Disordered" evidence="11">
    <location>
        <begin position="1516"/>
        <end position="1537"/>
    </location>
</feature>
<dbReference type="InterPro" id="IPR002515">
    <property type="entry name" value="Znf_C2H2C"/>
</dbReference>
<dbReference type="EMBL" id="HBUF01070344">
    <property type="protein sequence ID" value="CAG6629289.1"/>
    <property type="molecule type" value="Transcribed_RNA"/>
</dbReference>
<dbReference type="Pfam" id="PF02820">
    <property type="entry name" value="MBT"/>
    <property type="match status" value="3"/>
</dbReference>
<feature type="repeat" description="MBT" evidence="10">
    <location>
        <begin position="1669"/>
        <end position="1766"/>
    </location>
</feature>
<feature type="region of interest" description="Disordered" evidence="11">
    <location>
        <begin position="2175"/>
        <end position="2238"/>
    </location>
</feature>
<protein>
    <submittedName>
        <fullName evidence="13">Lethal(3)malignant brain tumor-like protein 4</fullName>
    </submittedName>
</protein>
<name>A0A8D8QCK8_9HEMI</name>
<keyword evidence="5" id="KW-0862">Zinc</keyword>
<dbReference type="SMART" id="SM00561">
    <property type="entry name" value="MBT"/>
    <property type="match status" value="3"/>
</dbReference>
<keyword evidence="6" id="KW-0156">Chromatin regulator</keyword>
<dbReference type="GO" id="GO:0003682">
    <property type="term" value="F:chromatin binding"/>
    <property type="evidence" value="ECO:0007669"/>
    <property type="project" value="TreeGrafter"/>
</dbReference>
<feature type="region of interest" description="Disordered" evidence="11">
    <location>
        <begin position="2406"/>
        <end position="2431"/>
    </location>
</feature>
<evidence type="ECO:0000256" key="3">
    <source>
        <dbReference type="ARBA" id="ARBA00022737"/>
    </source>
</evidence>
<dbReference type="SMART" id="SM00454">
    <property type="entry name" value="SAM"/>
    <property type="match status" value="1"/>
</dbReference>
<keyword evidence="9" id="KW-0539">Nucleus</keyword>
<feature type="compositionally biased region" description="Low complexity" evidence="11">
    <location>
        <begin position="916"/>
        <end position="997"/>
    </location>
</feature>
<dbReference type="InterPro" id="IPR001660">
    <property type="entry name" value="SAM"/>
</dbReference>
<evidence type="ECO:0000256" key="8">
    <source>
        <dbReference type="ARBA" id="ARBA00023163"/>
    </source>
</evidence>
<dbReference type="PROSITE" id="PS50105">
    <property type="entry name" value="SAM_DOMAIN"/>
    <property type="match status" value="1"/>
</dbReference>
<keyword evidence="8" id="KW-0804">Transcription</keyword>
<feature type="region of interest" description="Disordered" evidence="11">
    <location>
        <begin position="1450"/>
        <end position="1475"/>
    </location>
</feature>
<comment type="subcellular location">
    <subcellularLocation>
        <location evidence="1">Nucleus</location>
    </subcellularLocation>
</comment>
<dbReference type="SUPFAM" id="SSF63748">
    <property type="entry name" value="Tudor/PWWP/MBT"/>
    <property type="match status" value="3"/>
</dbReference>
<dbReference type="Gene3D" id="1.10.150.50">
    <property type="entry name" value="Transcription Factor, Ets-1"/>
    <property type="match status" value="1"/>
</dbReference>
<feature type="compositionally biased region" description="Basic and acidic residues" evidence="11">
    <location>
        <begin position="2307"/>
        <end position="2323"/>
    </location>
</feature>
<feature type="compositionally biased region" description="Polar residues" evidence="11">
    <location>
        <begin position="1033"/>
        <end position="1044"/>
    </location>
</feature>
<evidence type="ECO:0000256" key="5">
    <source>
        <dbReference type="ARBA" id="ARBA00022833"/>
    </source>
</evidence>
<dbReference type="InterPro" id="IPR050548">
    <property type="entry name" value="PcG_chromatin_remod_factors"/>
</dbReference>
<feature type="compositionally biased region" description="Low complexity" evidence="11">
    <location>
        <begin position="1020"/>
        <end position="1032"/>
    </location>
</feature>
<feature type="region of interest" description="Disordered" evidence="11">
    <location>
        <begin position="2448"/>
        <end position="2489"/>
    </location>
</feature>
<feature type="compositionally biased region" description="Basic and acidic residues" evidence="11">
    <location>
        <begin position="2197"/>
        <end position="2223"/>
    </location>
</feature>
<dbReference type="GO" id="GO:0008270">
    <property type="term" value="F:zinc ion binding"/>
    <property type="evidence" value="ECO:0007669"/>
    <property type="project" value="UniProtKB-KW"/>
</dbReference>
<dbReference type="PROSITE" id="PS51802">
    <property type="entry name" value="ZF_CCHHC"/>
    <property type="match status" value="1"/>
</dbReference>
<accession>A0A8D8QCK8</accession>
<dbReference type="Gene3D" id="2.30.30.140">
    <property type="match status" value="3"/>
</dbReference>
<keyword evidence="3" id="KW-0677">Repeat</keyword>
<dbReference type="PANTHER" id="PTHR12247">
    <property type="entry name" value="POLYCOMB GROUP PROTEIN"/>
    <property type="match status" value="1"/>
</dbReference>
<evidence type="ECO:0000256" key="7">
    <source>
        <dbReference type="ARBA" id="ARBA00023015"/>
    </source>
</evidence>
<dbReference type="InterPro" id="IPR004092">
    <property type="entry name" value="Mbt"/>
</dbReference>
<evidence type="ECO:0000256" key="6">
    <source>
        <dbReference type="ARBA" id="ARBA00022853"/>
    </source>
</evidence>
<proteinExistence type="predicted"/>
<feature type="region of interest" description="Disordered" evidence="11">
    <location>
        <begin position="1020"/>
        <end position="1044"/>
    </location>
</feature>
<dbReference type="PROSITE" id="PS51079">
    <property type="entry name" value="MBT"/>
    <property type="match status" value="3"/>
</dbReference>
<feature type="compositionally biased region" description="Basic and acidic residues" evidence="11">
    <location>
        <begin position="2276"/>
        <end position="2291"/>
    </location>
</feature>
<reference evidence="13" key="1">
    <citation type="submission" date="2021-05" db="EMBL/GenBank/DDBJ databases">
        <authorList>
            <person name="Alioto T."/>
            <person name="Alioto T."/>
            <person name="Gomez Garrido J."/>
        </authorList>
    </citation>
    <scope>NUCLEOTIDE SEQUENCE</scope>
</reference>
<dbReference type="GO" id="GO:0042393">
    <property type="term" value="F:histone binding"/>
    <property type="evidence" value="ECO:0007669"/>
    <property type="project" value="TreeGrafter"/>
</dbReference>
<feature type="region of interest" description="Disordered" evidence="11">
    <location>
        <begin position="1329"/>
        <end position="1382"/>
    </location>
</feature>
<organism evidence="13">
    <name type="scientific">Cacopsylla melanoneura</name>
    <dbReference type="NCBI Taxonomy" id="428564"/>
    <lineage>
        <taxon>Eukaryota</taxon>
        <taxon>Metazoa</taxon>
        <taxon>Ecdysozoa</taxon>
        <taxon>Arthropoda</taxon>
        <taxon>Hexapoda</taxon>
        <taxon>Insecta</taxon>
        <taxon>Pterygota</taxon>
        <taxon>Neoptera</taxon>
        <taxon>Paraneoptera</taxon>
        <taxon>Hemiptera</taxon>
        <taxon>Sternorrhyncha</taxon>
        <taxon>Psylloidea</taxon>
        <taxon>Psyllidae</taxon>
        <taxon>Psyllinae</taxon>
        <taxon>Cacopsylla</taxon>
    </lineage>
</organism>
<keyword evidence="7" id="KW-0805">Transcription regulation</keyword>
<feature type="compositionally biased region" description="Basic and acidic residues" evidence="11">
    <location>
        <begin position="865"/>
        <end position="876"/>
    </location>
</feature>
<keyword evidence="2" id="KW-0479">Metal-binding</keyword>
<evidence type="ECO:0000313" key="13">
    <source>
        <dbReference type="EMBL" id="CAG6629289.1"/>
    </source>
</evidence>
<feature type="compositionally biased region" description="Basic and acidic residues" evidence="11">
    <location>
        <begin position="1998"/>
        <end position="2007"/>
    </location>
</feature>
<dbReference type="SUPFAM" id="SSF47769">
    <property type="entry name" value="SAM/Pointed domain"/>
    <property type="match status" value="1"/>
</dbReference>
<keyword evidence="4" id="KW-0863">Zinc-finger</keyword>
<feature type="region of interest" description="Disordered" evidence="11">
    <location>
        <begin position="810"/>
        <end position="886"/>
    </location>
</feature>
<sequence length="2489" mass="271084">MDSDDFTLDEDMYFINDALSVGQSSEPLTVKSGSTVYTLVPSTEMDASKMITINKPKTSQNSTASVFTLDPSGAVTKMSKITPTTVKQSISPQLIIPGGESKLSMTPKIVSIPSNPTLVGKTRPVESLKQKIIQLDRSYNEVKIIETFPAGQTKKVGAGVDEAIKISQELKPSSVGKPAIQLVYKNAMGNNVILCPTTRVKPPASSPAAKPSTTSSNSKTPVVPLISISKPVTDPPISIQQNRGLISGSKVTPLASYRLPQQVLKSTVLPGGTLHKIRVSGQTLTTSGQTGATPTIKVVRAQSGNTPTVLPLLNPGVKTVVLPAVKQKRGVLKGFNLGELVSLPGEDEFEKIDPSDFFILSEDMADSSSKPSVQESMGSFDVPIDLDDMSETQTQDNEQGMAHSTTQQADEVIALRSMYGSIINIARLTLSQLIQRGTSCLDENVATLCTLCDTLPPQAETGGPILDKSFIGELKCCLQNVNLINQISWIINNLVVICRSLQIETVIKSKNRTKIYILESMLTDMNSDNKSKEWTREAVRLKKQAEQEGLDRRSVLVLFATVCTKMGNIVESLKQYIRKFLMYIKQDLCLCLARQGAPGTKYGDPEIDALFRLMDEDLAKIERQYRYIMKMNVNTSASSKSKDSSSIYRPSILTARKPVETEQVVVTINVKGKPEIVQSKLENNSDPTISAGDTENQSIVELPMTTTNQSETENFDSNSIKISTEKDTPSSGGETESDDLFSFLNESLGKPKVIRKPNATASIAGNGGNGNASTGGIGGNGNFSTGGIGDTLISPDKGDTSLSDSLNDFVISSEEEEEEDGKKKSERTEDEKPSSVEPMELDEGAVKESSPSAAAGDMILDVETGELRARPLHETDGTCSETLDTHSEQIDGIFERGIDMDLDQDPLFPQSQQKMVDSFSSVSTSVPTTSSSPPVSTKSSVSPLSSESTTSVRNVVNTSTTSSRQEGSSSEGSSTLSSVLSTLSSPTTSTTSLTSCQPSLAAVPSAQQSLLEFHLTSSSCSSPASNNIASNSTPKSTPANAGNSVATPTAISTLTTASQSSLLSSTSTFSSQPTSSTTNASQSSIQQATVTAAANVTSAANVTASTEPETTLKKFPHRELIEQIKQVFTREQTNLNNKLSKLDRTIKTVSSATKTSAAERPSSRVEQVTDHSPPGSTMSDELSSVDEDAKLLLKGGKNGATKVNDLSCDEVFAEGEEGEEGKQKTRVRIGQRGGGKGGGGTGDGKFIPLLDLGSSESEKQCVVELEDEDKKDKDKKKKMKMKDDNEEEGDTRQRMMFYKRRWLTLQRDQILETACLKGIKAQTMRNIVKPPGPVELDEDEKKIISGNDEPGITNPDESSSLGKESTHIRKTASSKPAAAARSRGIRPLSEFDVMGNRVYSDVDFFPCCFKLRSTQTCSCTHYNTKKPEPNTTELTTNTSTLPLAPTSTILQKRKAEPGAGPNTKKRKNQGKPAKGSEMYCCKGCGCYGDLADFINRDYCSGECRVMYRKQQEANISNNSSAGATAPSGGASQKSAGAKPISEESLQVAYTKAAPVWSWKQYLQTGPGRLGRPAPFRAFRYEPSKPWLNSFRVGHKMEAKDPVVESRICVATCVAVKGPRIRVHFDAFPDSYDFWVNCNCPDLYPCGWNVQFHRRILAPSALAQLGMKTFSWGKYLQLTKSVPAPEACFACNHMPPSVFKIGRKLEAIDKKRSSLFHVATVKDVIGTRIRIHIDGADERSDYWTDIGSAYIRPVGWCRRNKVKLVPPPNVVSSPPERTYVFNWDSYLRATDTVQVPEEGFIQMPLLNVFEPGMKVEAVDPRCPGLIRVATVNAVEETRIKLGFDGFPSYLDTWFDYDSVDVHPPGWCRRMGHPLEPPVGGAIRRGECSTIGCSGRGHIDHVKYEFHTTTATCPYTTSYRPIYLTKDRLNGADQLLLMGPMEMQKKFTDERNVSPMDFNDEDSNSNSVISSGSRGGRGSEEDEEEDDEEEVNVEVDVDADEKRKGNEAKRLKRSLQGTVKVPYSAYTRSPHPPPAPPLTTPSLSLELNKKATARLDQLREDIIRSVYNTGPQSGVRGSMYHWRKNLEPLGLGGEKEMKEDPAVWSKDEVVGFVKRIPGCDGAAGVFLDQQIDGFTFLLLSQLDLLQELGLKLGHATKIYNGILFLRQNTERAQKLLVQKLKPDEETEDSTERNGNSARRTKDCVQDDGNSTKETESIQTEGKVDGDIGTNAANTEQSQDKEAIVQMEVKHEDADTKHELLAQETLDIDMNTEDGAMGDECKPDVEDTEMKLDENIDSNTPTSTESSVDEVSKPSELEERDKEAEKSAQMVVLEPNKIILDQNLSEDISEEDMMCEINKTSDDIGNTEESDKTCDAKKEDNAFNEEHVENTELKQEDGTVTADYDGTVAADDVSGTDASVDVKDGDVSGSRAENTITTLKDDGFVEVIQESVEASPKTLELKDEGNARESDMQEPSSSEVSAPQSSMPMDTE</sequence>
<evidence type="ECO:0000256" key="4">
    <source>
        <dbReference type="ARBA" id="ARBA00022771"/>
    </source>
</evidence>
<feature type="compositionally biased region" description="Basic and acidic residues" evidence="11">
    <location>
        <begin position="2456"/>
        <end position="2468"/>
    </location>
</feature>
<feature type="region of interest" description="Disordered" evidence="11">
    <location>
        <begin position="1950"/>
        <end position="2013"/>
    </location>
</feature>
<feature type="repeat" description="MBT" evidence="10">
    <location>
        <begin position="1556"/>
        <end position="1658"/>
    </location>
</feature>
<feature type="compositionally biased region" description="Gly residues" evidence="11">
    <location>
        <begin position="1231"/>
        <end position="1243"/>
    </location>
</feature>
<feature type="compositionally biased region" description="Acidic residues" evidence="11">
    <location>
        <begin position="1978"/>
        <end position="1997"/>
    </location>
</feature>
<feature type="region of interest" description="Disordered" evidence="11">
    <location>
        <begin position="1214"/>
        <end position="1292"/>
    </location>
</feature>
<feature type="domain" description="SAM" evidence="12">
    <location>
        <begin position="2102"/>
        <end position="2166"/>
    </location>
</feature>
<evidence type="ECO:0000256" key="11">
    <source>
        <dbReference type="SAM" id="MobiDB-lite"/>
    </source>
</evidence>
<feature type="compositionally biased region" description="Polar residues" evidence="11">
    <location>
        <begin position="704"/>
        <end position="722"/>
    </location>
</feature>
<evidence type="ECO:0000256" key="9">
    <source>
        <dbReference type="ARBA" id="ARBA00023242"/>
    </source>
</evidence>
<feature type="region of interest" description="Disordered" evidence="11">
    <location>
        <begin position="200"/>
        <end position="221"/>
    </location>
</feature>
<evidence type="ECO:0000256" key="10">
    <source>
        <dbReference type="PROSITE-ProRule" id="PRU00459"/>
    </source>
</evidence>
<dbReference type="GO" id="GO:0006325">
    <property type="term" value="P:chromatin organization"/>
    <property type="evidence" value="ECO:0007669"/>
    <property type="project" value="UniProtKB-KW"/>
</dbReference>
<dbReference type="CDD" id="cd20103">
    <property type="entry name" value="MBT_L3MBTL1-like_rpt3"/>
    <property type="match status" value="1"/>
</dbReference>